<feature type="transmembrane region" description="Helical" evidence="1">
    <location>
        <begin position="130"/>
        <end position="146"/>
    </location>
</feature>
<sequence length="192" mass="22341">MNRKISLVSYALAWLCSAAISAIACFSFDYPDNLILKTLILSKALITQYISYNFLENTVLITFACFSFFVAISNPRWKLGEYEGWYKKFRNFMALTRFNGIVYLSFIISGIIIGIGIYCTSKAEHKVLNVFNLYGVLFLPVSYIMYSMAREAYSIKRFVARRNWKAYLFRTLFIFQGLFAVSQLFTPFKIHR</sequence>
<feature type="transmembrane region" description="Helical" evidence="1">
    <location>
        <begin position="59"/>
        <end position="77"/>
    </location>
</feature>
<feature type="transmembrane region" description="Helical" evidence="1">
    <location>
        <begin position="98"/>
        <end position="118"/>
    </location>
</feature>
<dbReference type="EMBL" id="JAHDYS010000018">
    <property type="protein sequence ID" value="MBT1073248.1"/>
    <property type="molecule type" value="Genomic_DNA"/>
</dbReference>
<proteinExistence type="predicted"/>
<keyword evidence="1" id="KW-1133">Transmembrane helix</keyword>
<dbReference type="Proteomes" id="UP000784128">
    <property type="component" value="Unassembled WGS sequence"/>
</dbReference>
<evidence type="ECO:0008006" key="5">
    <source>
        <dbReference type="Google" id="ProtNLM"/>
    </source>
</evidence>
<evidence type="ECO:0000256" key="1">
    <source>
        <dbReference type="SAM" id="Phobius"/>
    </source>
</evidence>
<evidence type="ECO:0000313" key="4">
    <source>
        <dbReference type="Proteomes" id="UP000784128"/>
    </source>
</evidence>
<evidence type="ECO:0000256" key="2">
    <source>
        <dbReference type="SAM" id="SignalP"/>
    </source>
</evidence>
<reference evidence="3 4" key="1">
    <citation type="submission" date="2021-05" db="EMBL/GenBank/DDBJ databases">
        <title>The draft genome of Geobacter chapellei DSM 13688.</title>
        <authorList>
            <person name="Xu Z."/>
            <person name="Masuda Y."/>
            <person name="Itoh H."/>
            <person name="Senoo K."/>
        </authorList>
    </citation>
    <scope>NUCLEOTIDE SEQUENCE [LARGE SCALE GENOMIC DNA]</scope>
    <source>
        <strain evidence="3 4">DSM 13688</strain>
    </source>
</reference>
<evidence type="ECO:0000313" key="3">
    <source>
        <dbReference type="EMBL" id="MBT1073248.1"/>
    </source>
</evidence>
<keyword evidence="4" id="KW-1185">Reference proteome</keyword>
<feature type="signal peptide" evidence="2">
    <location>
        <begin position="1"/>
        <end position="24"/>
    </location>
</feature>
<gene>
    <name evidence="3" type="ORF">KJB30_15750</name>
</gene>
<protein>
    <recommendedName>
        <fullName evidence="5">Lipoprotein</fullName>
    </recommendedName>
</protein>
<comment type="caution">
    <text evidence="3">The sequence shown here is derived from an EMBL/GenBank/DDBJ whole genome shotgun (WGS) entry which is preliminary data.</text>
</comment>
<feature type="chain" id="PRO_5047408854" description="Lipoprotein" evidence="2">
    <location>
        <begin position="25"/>
        <end position="192"/>
    </location>
</feature>
<organism evidence="3 4">
    <name type="scientific">Pelotalea chapellei</name>
    <dbReference type="NCBI Taxonomy" id="44671"/>
    <lineage>
        <taxon>Bacteria</taxon>
        <taxon>Pseudomonadati</taxon>
        <taxon>Thermodesulfobacteriota</taxon>
        <taxon>Desulfuromonadia</taxon>
        <taxon>Geobacterales</taxon>
        <taxon>Geobacteraceae</taxon>
        <taxon>Pelotalea</taxon>
    </lineage>
</organism>
<keyword evidence="2" id="KW-0732">Signal</keyword>
<keyword evidence="1" id="KW-0812">Transmembrane</keyword>
<name>A0ABS5UC31_9BACT</name>
<feature type="transmembrane region" description="Helical" evidence="1">
    <location>
        <begin position="167"/>
        <end position="186"/>
    </location>
</feature>
<dbReference type="PROSITE" id="PS51257">
    <property type="entry name" value="PROKAR_LIPOPROTEIN"/>
    <property type="match status" value="1"/>
</dbReference>
<accession>A0ABS5UC31</accession>
<keyword evidence="1" id="KW-0472">Membrane</keyword>
<dbReference type="RefSeq" id="WP_214301093.1">
    <property type="nucleotide sequence ID" value="NZ_JAHDYS010000018.1"/>
</dbReference>